<evidence type="ECO:0000256" key="6">
    <source>
        <dbReference type="ARBA" id="ARBA00023136"/>
    </source>
</evidence>
<evidence type="ECO:0000313" key="12">
    <source>
        <dbReference type="Proteomes" id="UP000284267"/>
    </source>
</evidence>
<dbReference type="PANTHER" id="PTHR30576">
    <property type="entry name" value="COLANIC BIOSYNTHESIS UDP-GLUCOSE LIPID CARRIER TRANSFERASE"/>
    <property type="match status" value="1"/>
</dbReference>
<dbReference type="InterPro" id="IPR017475">
    <property type="entry name" value="EPS_sugar_tfrase"/>
</dbReference>
<evidence type="ECO:0000313" key="10">
    <source>
        <dbReference type="EMBL" id="RHK94998.1"/>
    </source>
</evidence>
<dbReference type="Proteomes" id="UP000284267">
    <property type="component" value="Unassembled WGS sequence"/>
</dbReference>
<comment type="subcellular location">
    <subcellularLocation>
        <location evidence="1">Membrane</location>
        <topology evidence="1">Multi-pass membrane protein</topology>
    </subcellularLocation>
</comment>
<keyword evidence="6 7" id="KW-0472">Membrane</keyword>
<accession>A0A415HNA9</accession>
<evidence type="ECO:0000256" key="4">
    <source>
        <dbReference type="ARBA" id="ARBA00022692"/>
    </source>
</evidence>
<dbReference type="Pfam" id="PF02397">
    <property type="entry name" value="Bac_transf"/>
    <property type="match status" value="1"/>
</dbReference>
<dbReference type="Pfam" id="PF13727">
    <property type="entry name" value="CoA_binding_3"/>
    <property type="match status" value="1"/>
</dbReference>
<sequence>MYKKSPQGWLKHWDFILLDMICLQLAFVIAYFARQGFDNPYSDRVYRTVAFVFVLCQITVMFLSQSYQGILKRGYYIEFTKTAKHVLLVMLLSVSYLFATQQGTIYSRLTLLYTAFLYLCFSYFGRIWRKEYVIRKNATSEKEKFMVVVASRTEIEETIEKLMEGPIQDFGIRGIAFLDKNPVEIKEISGIPVVGNMDTVGEYLCHEWVDEVFVKISETEPYPQKLIDEIITMGLTVHLSLGEMEKSLSGKNFIEKIGGYSVITSSINTASPKQMLYKRLMDIAGGVVGCLITLILIVIIGPMIYIKSPGPIFFSQVRIGKNGRKFKIYKFRSMYMDAEERKAELMSQNKMDGLMFKMDYDPRIIGSEKKDKNGNPKGIGNFIRKTSLDEFPQFWNVLKGDMSLVGTRPPTVDEWEQYELHHRSRMSIKPGITGMWQASGRSDITDFEEVVRLDTQYIENWSIGLDLRILLKTVTSVLKSEGSV</sequence>
<evidence type="ECO:0000313" key="9">
    <source>
        <dbReference type="EMBL" id="RHC07663.1"/>
    </source>
</evidence>
<comment type="caution">
    <text evidence="10">The sequence shown here is derived from an EMBL/GenBank/DDBJ whole genome shotgun (WGS) entry which is preliminary data.</text>
</comment>
<dbReference type="NCBIfam" id="TIGR03025">
    <property type="entry name" value="EPS_sugtrans"/>
    <property type="match status" value="1"/>
</dbReference>
<reference evidence="11 12" key="1">
    <citation type="submission" date="2018-08" db="EMBL/GenBank/DDBJ databases">
        <title>A genome reference for cultivated species of the human gut microbiota.</title>
        <authorList>
            <person name="Zou Y."/>
            <person name="Xue W."/>
            <person name="Luo G."/>
        </authorList>
    </citation>
    <scope>NUCLEOTIDE SEQUENCE [LARGE SCALE GENOMIC DNA]</scope>
    <source>
        <strain evidence="10 12">AF39-4</strain>
        <strain evidence="9 11">AM37-4AC</strain>
    </source>
</reference>
<dbReference type="GO" id="GO:0016020">
    <property type="term" value="C:membrane"/>
    <property type="evidence" value="ECO:0007669"/>
    <property type="project" value="UniProtKB-SubCell"/>
</dbReference>
<feature type="transmembrane region" description="Helical" evidence="7">
    <location>
        <begin position="283"/>
        <end position="306"/>
    </location>
</feature>
<evidence type="ECO:0000256" key="3">
    <source>
        <dbReference type="ARBA" id="ARBA00022679"/>
    </source>
</evidence>
<dbReference type="RefSeq" id="WP_117997509.1">
    <property type="nucleotide sequence ID" value="NZ_CABJDZ010000004.1"/>
</dbReference>
<gene>
    <name evidence="10" type="ORF">DW040_09620</name>
    <name evidence="9" type="ORF">DW859_08390</name>
</gene>
<evidence type="ECO:0000256" key="5">
    <source>
        <dbReference type="ARBA" id="ARBA00022989"/>
    </source>
</evidence>
<dbReference type="Proteomes" id="UP000265808">
    <property type="component" value="Unassembled WGS sequence"/>
</dbReference>
<feature type="domain" description="Bacterial sugar transferase" evidence="8">
    <location>
        <begin position="278"/>
        <end position="479"/>
    </location>
</feature>
<dbReference type="EMBL" id="QSHL01000004">
    <property type="protein sequence ID" value="RHC07663.1"/>
    <property type="molecule type" value="Genomic_DNA"/>
</dbReference>
<dbReference type="PANTHER" id="PTHR30576:SF10">
    <property type="entry name" value="SLL5057 PROTEIN"/>
    <property type="match status" value="1"/>
</dbReference>
<evidence type="ECO:0000256" key="1">
    <source>
        <dbReference type="ARBA" id="ARBA00004141"/>
    </source>
</evidence>
<proteinExistence type="inferred from homology"/>
<evidence type="ECO:0000313" key="11">
    <source>
        <dbReference type="Proteomes" id="UP000265808"/>
    </source>
</evidence>
<feature type="transmembrane region" description="Helical" evidence="7">
    <location>
        <begin position="105"/>
        <end position="125"/>
    </location>
</feature>
<comment type="similarity">
    <text evidence="2">Belongs to the bacterial sugar transferase family.</text>
</comment>
<dbReference type="EMBL" id="QROE01000004">
    <property type="protein sequence ID" value="RHK94998.1"/>
    <property type="molecule type" value="Genomic_DNA"/>
</dbReference>
<feature type="transmembrane region" description="Helical" evidence="7">
    <location>
        <begin position="12"/>
        <end position="33"/>
    </location>
</feature>
<organism evidence="10 12">
    <name type="scientific">Blautia obeum</name>
    <dbReference type="NCBI Taxonomy" id="40520"/>
    <lineage>
        <taxon>Bacteria</taxon>
        <taxon>Bacillati</taxon>
        <taxon>Bacillota</taxon>
        <taxon>Clostridia</taxon>
        <taxon>Lachnospirales</taxon>
        <taxon>Lachnospiraceae</taxon>
        <taxon>Blautia</taxon>
    </lineage>
</organism>
<evidence type="ECO:0000256" key="2">
    <source>
        <dbReference type="ARBA" id="ARBA00006464"/>
    </source>
</evidence>
<name>A0A415HNA9_9FIRM</name>
<protein>
    <submittedName>
        <fullName evidence="10">Sugar transferase</fullName>
    </submittedName>
</protein>
<keyword evidence="4 7" id="KW-0812">Transmembrane</keyword>
<dbReference type="AlphaFoldDB" id="A0A415HNA9"/>
<dbReference type="GO" id="GO:0016780">
    <property type="term" value="F:phosphotransferase activity, for other substituted phosphate groups"/>
    <property type="evidence" value="ECO:0007669"/>
    <property type="project" value="TreeGrafter"/>
</dbReference>
<evidence type="ECO:0000259" key="8">
    <source>
        <dbReference type="Pfam" id="PF02397"/>
    </source>
</evidence>
<dbReference type="InterPro" id="IPR003362">
    <property type="entry name" value="Bact_transf"/>
</dbReference>
<keyword evidence="5 7" id="KW-1133">Transmembrane helix</keyword>
<keyword evidence="3 10" id="KW-0808">Transferase</keyword>
<feature type="transmembrane region" description="Helical" evidence="7">
    <location>
        <begin position="45"/>
        <end position="63"/>
    </location>
</feature>
<evidence type="ECO:0000256" key="7">
    <source>
        <dbReference type="SAM" id="Phobius"/>
    </source>
</evidence>